<proteinExistence type="predicted"/>
<name>A0A974GW18_SEDHY</name>
<dbReference type="AlphaFoldDB" id="A0A974GW18"/>
<reference evidence="1" key="1">
    <citation type="submission" date="2020-07" db="EMBL/GenBank/DDBJ databases">
        <title>Genomic analysis of a strain of Sedimentibacter Hydroxybenzoicus DSM7310.</title>
        <authorList>
            <person name="Ma S."/>
        </authorList>
    </citation>
    <scope>NUCLEOTIDE SEQUENCE</scope>
    <source>
        <strain evidence="1">DSM 7310</strain>
    </source>
</reference>
<gene>
    <name evidence="1" type="ORF">HZF24_06900</name>
</gene>
<evidence type="ECO:0008006" key="3">
    <source>
        <dbReference type="Google" id="ProtNLM"/>
    </source>
</evidence>
<evidence type="ECO:0000313" key="2">
    <source>
        <dbReference type="Proteomes" id="UP000611629"/>
    </source>
</evidence>
<protein>
    <recommendedName>
        <fullName evidence="3">Transglycosylase</fullName>
    </recommendedName>
</protein>
<dbReference type="Proteomes" id="UP000611629">
    <property type="component" value="Unassembled WGS sequence"/>
</dbReference>
<dbReference type="RefSeq" id="WP_179237560.1">
    <property type="nucleotide sequence ID" value="NZ_JACBNQ010000005.1"/>
</dbReference>
<evidence type="ECO:0000313" key="1">
    <source>
        <dbReference type="EMBL" id="NYB73866.1"/>
    </source>
</evidence>
<sequence>MLAVCDGNNGCNQEFNLEKLEIEQLDDGIEKTYFKCPNCGKEFIAFYTDEAIRNKQKKIRKLKDANKIERLKKHTAIDMNVLRKRIEQEVI</sequence>
<dbReference type="EMBL" id="JACBNQ010000005">
    <property type="protein sequence ID" value="NYB73866.1"/>
    <property type="molecule type" value="Genomic_DNA"/>
</dbReference>
<keyword evidence="2" id="KW-1185">Reference proteome</keyword>
<accession>A0A974GW18</accession>
<organism evidence="1 2">
    <name type="scientific">Sedimentibacter hydroxybenzoicus DSM 7310</name>
    <dbReference type="NCBI Taxonomy" id="1123245"/>
    <lineage>
        <taxon>Bacteria</taxon>
        <taxon>Bacillati</taxon>
        <taxon>Bacillota</taxon>
        <taxon>Tissierellia</taxon>
        <taxon>Sedimentibacter</taxon>
    </lineage>
</organism>
<comment type="caution">
    <text evidence="1">The sequence shown here is derived from an EMBL/GenBank/DDBJ whole genome shotgun (WGS) entry which is preliminary data.</text>
</comment>